<reference evidence="1" key="5">
    <citation type="journal article" date="2021" name="G3 (Bethesda)">
        <title>Aegilops tauschii genome assembly Aet v5.0 features greater sequence contiguity and improved annotation.</title>
        <authorList>
            <person name="Wang L."/>
            <person name="Zhu T."/>
            <person name="Rodriguez J.C."/>
            <person name="Deal K.R."/>
            <person name="Dubcovsky J."/>
            <person name="McGuire P.E."/>
            <person name="Lux T."/>
            <person name="Spannagl M."/>
            <person name="Mayer K.F.X."/>
            <person name="Baldrich P."/>
            <person name="Meyers B.C."/>
            <person name="Huo N."/>
            <person name="Gu Y.Q."/>
            <person name="Zhou H."/>
            <person name="Devos K.M."/>
            <person name="Bennetzen J.L."/>
            <person name="Unver T."/>
            <person name="Budak H."/>
            <person name="Gulick P.J."/>
            <person name="Galiba G."/>
            <person name="Kalapos B."/>
            <person name="Nelson D.R."/>
            <person name="Li P."/>
            <person name="You F.M."/>
            <person name="Luo M.C."/>
            <person name="Dvorak J."/>
        </authorList>
    </citation>
    <scope>NUCLEOTIDE SEQUENCE [LARGE SCALE GENOMIC DNA]</scope>
    <source>
        <strain evidence="1">cv. AL8/78</strain>
    </source>
</reference>
<reference evidence="1" key="3">
    <citation type="journal article" date="2017" name="Nature">
        <title>Genome sequence of the progenitor of the wheat D genome Aegilops tauschii.</title>
        <authorList>
            <person name="Luo M.C."/>
            <person name="Gu Y.Q."/>
            <person name="Puiu D."/>
            <person name="Wang H."/>
            <person name="Twardziok S.O."/>
            <person name="Deal K.R."/>
            <person name="Huo N."/>
            <person name="Zhu T."/>
            <person name="Wang L."/>
            <person name="Wang Y."/>
            <person name="McGuire P.E."/>
            <person name="Liu S."/>
            <person name="Long H."/>
            <person name="Ramasamy R.K."/>
            <person name="Rodriguez J.C."/>
            <person name="Van S.L."/>
            <person name="Yuan L."/>
            <person name="Wang Z."/>
            <person name="Xia Z."/>
            <person name="Xiao L."/>
            <person name="Anderson O.D."/>
            <person name="Ouyang S."/>
            <person name="Liang Y."/>
            <person name="Zimin A.V."/>
            <person name="Pertea G."/>
            <person name="Qi P."/>
            <person name="Bennetzen J.L."/>
            <person name="Dai X."/>
            <person name="Dawson M.W."/>
            <person name="Muller H.G."/>
            <person name="Kugler K."/>
            <person name="Rivarola-Duarte L."/>
            <person name="Spannagl M."/>
            <person name="Mayer K.F.X."/>
            <person name="Lu F.H."/>
            <person name="Bevan M.W."/>
            <person name="Leroy P."/>
            <person name="Li P."/>
            <person name="You F.M."/>
            <person name="Sun Q."/>
            <person name="Liu Z."/>
            <person name="Lyons E."/>
            <person name="Wicker T."/>
            <person name="Salzberg S.L."/>
            <person name="Devos K.M."/>
            <person name="Dvorak J."/>
        </authorList>
    </citation>
    <scope>NUCLEOTIDE SEQUENCE [LARGE SCALE GENOMIC DNA]</scope>
    <source>
        <strain evidence="1">cv. AL8/78</strain>
    </source>
</reference>
<accession>A0A453NH88</accession>
<organism evidence="1 2">
    <name type="scientific">Aegilops tauschii subsp. strangulata</name>
    <name type="common">Goatgrass</name>
    <dbReference type="NCBI Taxonomy" id="200361"/>
    <lineage>
        <taxon>Eukaryota</taxon>
        <taxon>Viridiplantae</taxon>
        <taxon>Streptophyta</taxon>
        <taxon>Embryophyta</taxon>
        <taxon>Tracheophyta</taxon>
        <taxon>Spermatophyta</taxon>
        <taxon>Magnoliopsida</taxon>
        <taxon>Liliopsida</taxon>
        <taxon>Poales</taxon>
        <taxon>Poaceae</taxon>
        <taxon>BOP clade</taxon>
        <taxon>Pooideae</taxon>
        <taxon>Triticodae</taxon>
        <taxon>Triticeae</taxon>
        <taxon>Triticinae</taxon>
        <taxon>Aegilops</taxon>
    </lineage>
</organism>
<reference evidence="2" key="1">
    <citation type="journal article" date="2014" name="Science">
        <title>Ancient hybridizations among the ancestral genomes of bread wheat.</title>
        <authorList>
            <consortium name="International Wheat Genome Sequencing Consortium,"/>
            <person name="Marcussen T."/>
            <person name="Sandve S.R."/>
            <person name="Heier L."/>
            <person name="Spannagl M."/>
            <person name="Pfeifer M."/>
            <person name="Jakobsen K.S."/>
            <person name="Wulff B.B."/>
            <person name="Steuernagel B."/>
            <person name="Mayer K.F."/>
            <person name="Olsen O.A."/>
        </authorList>
    </citation>
    <scope>NUCLEOTIDE SEQUENCE [LARGE SCALE GENOMIC DNA]</scope>
    <source>
        <strain evidence="2">cv. AL8/78</strain>
    </source>
</reference>
<keyword evidence="2" id="KW-1185">Reference proteome</keyword>
<proteinExistence type="predicted"/>
<dbReference type="Proteomes" id="UP000015105">
    <property type="component" value="Chromosome 6D"/>
</dbReference>
<name>A0A453NH88_AEGTS</name>
<reference evidence="2" key="2">
    <citation type="journal article" date="2017" name="Nat. Plants">
        <title>The Aegilops tauschii genome reveals multiple impacts of transposons.</title>
        <authorList>
            <person name="Zhao G."/>
            <person name="Zou C."/>
            <person name="Li K."/>
            <person name="Wang K."/>
            <person name="Li T."/>
            <person name="Gao L."/>
            <person name="Zhang X."/>
            <person name="Wang H."/>
            <person name="Yang Z."/>
            <person name="Liu X."/>
            <person name="Jiang W."/>
            <person name="Mao L."/>
            <person name="Kong X."/>
            <person name="Jiao Y."/>
            <person name="Jia J."/>
        </authorList>
    </citation>
    <scope>NUCLEOTIDE SEQUENCE [LARGE SCALE GENOMIC DNA]</scope>
    <source>
        <strain evidence="2">cv. AL8/78</strain>
    </source>
</reference>
<evidence type="ECO:0000313" key="2">
    <source>
        <dbReference type="Proteomes" id="UP000015105"/>
    </source>
</evidence>
<dbReference type="AlphaFoldDB" id="A0A453NH88"/>
<dbReference type="EnsemblPlants" id="AET6Gv20366700.12">
    <property type="protein sequence ID" value="AET6Gv20366700.12"/>
    <property type="gene ID" value="AET6Gv20366700"/>
</dbReference>
<reference evidence="1" key="4">
    <citation type="submission" date="2019-03" db="UniProtKB">
        <authorList>
            <consortium name="EnsemblPlants"/>
        </authorList>
    </citation>
    <scope>IDENTIFICATION</scope>
</reference>
<protein>
    <submittedName>
        <fullName evidence="1">Uncharacterized protein</fullName>
    </submittedName>
</protein>
<evidence type="ECO:0000313" key="1">
    <source>
        <dbReference type="EnsemblPlants" id="AET6Gv20366700.12"/>
    </source>
</evidence>
<sequence length="156" mass="17742">TGSYRRCSRLGEQPTAVDKEIQSEPLPTVMFVLLLLINGMNDLENHFVLLPLINGMKDLENQPTHGRGVLAFRCICTHCLNTHFEKLKNSEQKSWGYIGTFYVHAQSFGEKPCIFVARVKKIKKCKMNSCNEASEIVFFTQATKNLVFHRKVCACT</sequence>
<dbReference type="Gramene" id="AET6Gv20366700.12">
    <property type="protein sequence ID" value="AET6Gv20366700.12"/>
    <property type="gene ID" value="AET6Gv20366700"/>
</dbReference>